<feature type="domain" description="Peptidase S9A N-terminal" evidence="6">
    <location>
        <begin position="15"/>
        <end position="372"/>
    </location>
</feature>
<dbReference type="Pfam" id="PF02897">
    <property type="entry name" value="Peptidase_S9_N"/>
    <property type="match status" value="1"/>
</dbReference>
<evidence type="ECO:0000259" key="5">
    <source>
        <dbReference type="Pfam" id="PF00326"/>
    </source>
</evidence>
<evidence type="ECO:0000313" key="7">
    <source>
        <dbReference type="EMBL" id="KGF26143.1"/>
    </source>
</evidence>
<dbReference type="InterPro" id="IPR023302">
    <property type="entry name" value="Pept_S9A_N"/>
</dbReference>
<dbReference type="PANTHER" id="PTHR11757:SF19">
    <property type="entry name" value="PROLYL ENDOPEPTIDASE-LIKE"/>
    <property type="match status" value="1"/>
</dbReference>
<dbReference type="eggNOG" id="COG1770">
    <property type="taxonomic scope" value="Bacteria"/>
</dbReference>
<feature type="domain" description="Peptidase S9 prolyl oligopeptidase catalytic" evidence="5">
    <location>
        <begin position="433"/>
        <end position="624"/>
    </location>
</feature>
<dbReference type="GO" id="GO:0004252">
    <property type="term" value="F:serine-type endopeptidase activity"/>
    <property type="evidence" value="ECO:0007669"/>
    <property type="project" value="InterPro"/>
</dbReference>
<dbReference type="InterPro" id="IPR002470">
    <property type="entry name" value="Peptidase_S9A"/>
</dbReference>
<dbReference type="PANTHER" id="PTHR11757">
    <property type="entry name" value="PROTEASE FAMILY S9A OLIGOPEPTIDASE"/>
    <property type="match status" value="1"/>
</dbReference>
<dbReference type="Gene3D" id="2.130.10.120">
    <property type="entry name" value="Prolyl oligopeptidase, N-terminal domain"/>
    <property type="match status" value="1"/>
</dbReference>
<keyword evidence="4" id="KW-0720">Serine protease</keyword>
<comment type="caution">
    <text evidence="7">The sequence shown here is derived from an EMBL/GenBank/DDBJ whole genome shotgun (WGS) entry which is preliminary data.</text>
</comment>
<dbReference type="AlphaFoldDB" id="A0A095YUS9"/>
<keyword evidence="3" id="KW-0378">Hydrolase</keyword>
<accession>A0A095YUS9</accession>
<dbReference type="Proteomes" id="UP000029629">
    <property type="component" value="Unassembled WGS sequence"/>
</dbReference>
<dbReference type="PRINTS" id="PR00862">
    <property type="entry name" value="PROLIGOPTASE"/>
</dbReference>
<keyword evidence="8" id="KW-1185">Reference proteome</keyword>
<dbReference type="SUPFAM" id="SSF50993">
    <property type="entry name" value="Peptidase/esterase 'gauge' domain"/>
    <property type="match status" value="1"/>
</dbReference>
<dbReference type="InterPro" id="IPR029058">
    <property type="entry name" value="AB_hydrolase_fold"/>
</dbReference>
<dbReference type="Pfam" id="PF00326">
    <property type="entry name" value="Peptidase_S9"/>
    <property type="match status" value="1"/>
</dbReference>
<gene>
    <name evidence="7" type="ORF">HMPREF2130_10595</name>
</gene>
<dbReference type="EMBL" id="JRNI01000079">
    <property type="protein sequence ID" value="KGF26143.1"/>
    <property type="molecule type" value="Genomic_DNA"/>
</dbReference>
<dbReference type="InterPro" id="IPR051543">
    <property type="entry name" value="Serine_Peptidase_S9A"/>
</dbReference>
<evidence type="ECO:0000256" key="3">
    <source>
        <dbReference type="ARBA" id="ARBA00022801"/>
    </source>
</evidence>
<evidence type="ECO:0000256" key="1">
    <source>
        <dbReference type="ARBA" id="ARBA00005228"/>
    </source>
</evidence>
<organism evidence="7 8">
    <name type="scientific">Oligella urethralis DNF00040</name>
    <dbReference type="NCBI Taxonomy" id="1401065"/>
    <lineage>
        <taxon>Bacteria</taxon>
        <taxon>Pseudomonadati</taxon>
        <taxon>Pseudomonadota</taxon>
        <taxon>Betaproteobacteria</taxon>
        <taxon>Burkholderiales</taxon>
        <taxon>Alcaligenaceae</taxon>
        <taxon>Oligella</taxon>
    </lineage>
</organism>
<comment type="similarity">
    <text evidence="1">Belongs to the peptidase S9A family.</text>
</comment>
<dbReference type="GO" id="GO:0006508">
    <property type="term" value="P:proteolysis"/>
    <property type="evidence" value="ECO:0007669"/>
    <property type="project" value="UniProtKB-KW"/>
</dbReference>
<name>A0A095YUS9_9BURK</name>
<reference evidence="7 8" key="1">
    <citation type="submission" date="2014-07" db="EMBL/GenBank/DDBJ databases">
        <authorList>
            <person name="McCorrison J."/>
            <person name="Sanka R."/>
            <person name="Torralba M."/>
            <person name="Gillis M."/>
            <person name="Haft D.H."/>
            <person name="Methe B."/>
            <person name="Sutton G."/>
            <person name="Nelson K.E."/>
        </authorList>
    </citation>
    <scope>NUCLEOTIDE SEQUENCE [LARGE SCALE GENOMIC DNA]</scope>
    <source>
        <strain evidence="7 8">DNF00040</strain>
    </source>
</reference>
<evidence type="ECO:0000259" key="6">
    <source>
        <dbReference type="Pfam" id="PF02897"/>
    </source>
</evidence>
<keyword evidence="2" id="KW-0645">Protease</keyword>
<dbReference type="Gene3D" id="3.40.50.1820">
    <property type="entry name" value="alpha/beta hydrolase"/>
    <property type="match status" value="1"/>
</dbReference>
<evidence type="ECO:0000256" key="4">
    <source>
        <dbReference type="ARBA" id="ARBA00022825"/>
    </source>
</evidence>
<dbReference type="InterPro" id="IPR001375">
    <property type="entry name" value="Peptidase_S9_cat"/>
</dbReference>
<protein>
    <recommendedName>
        <fullName evidence="9">Peptidase S9</fullName>
    </recommendedName>
</protein>
<evidence type="ECO:0000256" key="2">
    <source>
        <dbReference type="ARBA" id="ARBA00022670"/>
    </source>
</evidence>
<dbReference type="SUPFAM" id="SSF53474">
    <property type="entry name" value="alpha/beta-Hydrolases"/>
    <property type="match status" value="1"/>
</dbReference>
<sequence length="644" mass="73845">MSMGASVFSYVKAETDPYAWLADMSQYGSTIQNILVEENQKVDTFLENTQQVREELSQEFMARRNVQRPFMQEWQIGKTSYRQFYKGRQLVLERLDATGKWETLLSPEVGGGYYHVLSPVISPNQQQLLLLEDRVGGEQYGLTLWDVTTKTKQVQIDDVASVVAWRTDNQGFYYAQSRNHLSGSELYFYDTAKQQPHLIYQSSKEILFSTSTSGQYLIADELSHNSRKTMLWDLSISNPQLQHIDFAEPQEFFVDHAEDGFYARVLSSEGAHLYFTQALDVPWEDITPSQLDDFETFVVLKDWVVVRTRRAGVASLKYWHKKDAQHIKTIQFAEQNYMVWVERGSAEDVINLGYTSITTPKTLLKYNLLTQKWLDLDVVKDGHYQILYRHIQVRDGTKVPVTIVLPKKPIQALLFTVYGAYGHSLSATYGTTVRSMLDRGFAYILVHVRGGGELGHQWHESGRALQKQNSINDFVDVAFELKKQYQLFDSSFAIAESAGALVVAASVNAQPDLFKGVVLQVPFLDVVESVFEQSTEDSDEWITERNKQNKDYVTKYSPYQQLKEAQYPAMLLIAAMHDQRTPYWHALKFLFKARDMQKASAPLLLFTEIEGGHAAGPMGRVNRNLLSYQFILSLQENKEWSFGK</sequence>
<evidence type="ECO:0008006" key="9">
    <source>
        <dbReference type="Google" id="ProtNLM"/>
    </source>
</evidence>
<proteinExistence type="inferred from homology"/>
<evidence type="ECO:0000313" key="8">
    <source>
        <dbReference type="Proteomes" id="UP000029629"/>
    </source>
</evidence>